<proteinExistence type="predicted"/>
<gene>
    <name evidence="2" type="ORF">FAZ15_06850</name>
</gene>
<evidence type="ECO:0000256" key="1">
    <source>
        <dbReference type="SAM" id="Phobius"/>
    </source>
</evidence>
<dbReference type="Proteomes" id="UP000306808">
    <property type="component" value="Unassembled WGS sequence"/>
</dbReference>
<accession>A0A4U0P4N0</accession>
<keyword evidence="1" id="KW-0472">Membrane</keyword>
<name>A0A4U0P4N0_9SPHI</name>
<keyword evidence="1" id="KW-0812">Transmembrane</keyword>
<reference evidence="2 3" key="1">
    <citation type="submission" date="2019-04" db="EMBL/GenBank/DDBJ databases">
        <title>Sphingobacterium olei sp. nov., isolated from oil-contaminated soil.</title>
        <authorList>
            <person name="Liu B."/>
        </authorList>
    </citation>
    <scope>NUCLEOTIDE SEQUENCE [LARGE SCALE GENOMIC DNA]</scope>
    <source>
        <strain evidence="2 3">HAL-9</strain>
    </source>
</reference>
<organism evidence="2 3">
    <name type="scientific">Sphingobacterium olei</name>
    <dbReference type="NCBI Taxonomy" id="2571155"/>
    <lineage>
        <taxon>Bacteria</taxon>
        <taxon>Pseudomonadati</taxon>
        <taxon>Bacteroidota</taxon>
        <taxon>Sphingobacteriia</taxon>
        <taxon>Sphingobacteriales</taxon>
        <taxon>Sphingobacteriaceae</taxon>
        <taxon>Sphingobacterium</taxon>
    </lineage>
</organism>
<keyword evidence="3" id="KW-1185">Reference proteome</keyword>
<evidence type="ECO:0000313" key="3">
    <source>
        <dbReference type="Proteomes" id="UP000306808"/>
    </source>
</evidence>
<dbReference type="OrthoDB" id="1523584at2"/>
<dbReference type="AlphaFoldDB" id="A0A4U0P4N0"/>
<evidence type="ECO:0000313" key="2">
    <source>
        <dbReference type="EMBL" id="TJZ62219.1"/>
    </source>
</evidence>
<feature type="transmembrane region" description="Helical" evidence="1">
    <location>
        <begin position="46"/>
        <end position="66"/>
    </location>
</feature>
<protein>
    <submittedName>
        <fullName evidence="2">PorT family protein</fullName>
    </submittedName>
</protein>
<dbReference type="RefSeq" id="WP_136900560.1">
    <property type="nucleotide sequence ID" value="NZ_SUME01000002.1"/>
</dbReference>
<keyword evidence="1" id="KW-1133">Transmembrane helix</keyword>
<comment type="caution">
    <text evidence="2">The sequence shown here is derived from an EMBL/GenBank/DDBJ whole genome shotgun (WGS) entry which is preliminary data.</text>
</comment>
<sequence>MEKERKNIDELFREGLQRPLIPFDEMHWQAMEQKLERKRRLRKTRVVSIFVAMTAASIAVFLLLHIDKPAPIRSNVVLSKPEYLADTAVVSKNAKVEDRHRIDEVVKNRGNVGQKENSQGLDNKSRLSAASEGQYFGRGEIQELTLAYRLSAASLDLKLAPAASPREIKMQIMEDTLFVFEEQDQRSNSTKQLIKESPFKQKGTLSALAAPDLSNVRGAGQYSLSQNVGLLYTHSLSKKISISTGILYAKKNYKSSYSFYKPKSIAEGIQLPSDVDASCDVIDIPLLVNFNVANLKKTKVTLSAGLSSYFMLRENYRFSYDEQPSYSSSTLYNNYEVRGENKHIMGVADVAISFDRQINDKVNIGIRPFVKLPLTGIGYGRTRLESKGVAITVGLNIFGR</sequence>
<dbReference type="EMBL" id="SUME01000002">
    <property type="protein sequence ID" value="TJZ62219.1"/>
    <property type="molecule type" value="Genomic_DNA"/>
</dbReference>